<protein>
    <submittedName>
        <fullName evidence="1">Uncharacterized protein</fullName>
    </submittedName>
</protein>
<comment type="caution">
    <text evidence="1">The sequence shown here is derived from an EMBL/GenBank/DDBJ whole genome shotgun (WGS) entry which is preliminary data.</text>
</comment>
<evidence type="ECO:0000313" key="2">
    <source>
        <dbReference type="Proteomes" id="UP001218246"/>
    </source>
</evidence>
<dbReference type="EMBL" id="JARULN010000001">
    <property type="protein sequence ID" value="MDG5752545.1"/>
    <property type="molecule type" value="Genomic_DNA"/>
</dbReference>
<gene>
    <name evidence="1" type="ORF">P6P90_00835</name>
</gene>
<name>A0ABT6H0S8_9BACI</name>
<proteinExistence type="predicted"/>
<dbReference type="RefSeq" id="WP_278017886.1">
    <property type="nucleotide sequence ID" value="NZ_JARRRY010000001.1"/>
</dbReference>
<keyword evidence="2" id="KW-1185">Reference proteome</keyword>
<reference evidence="1 2" key="1">
    <citation type="submission" date="2023-04" db="EMBL/GenBank/DDBJ databases">
        <title>Ectobacillus antri isolated from activated sludge.</title>
        <authorList>
            <person name="Yan P."/>
            <person name="Liu X."/>
        </authorList>
    </citation>
    <scope>NUCLEOTIDE SEQUENCE [LARGE SCALE GENOMIC DNA]</scope>
    <source>
        <strain evidence="1 2">C18H</strain>
    </source>
</reference>
<dbReference type="Proteomes" id="UP001218246">
    <property type="component" value="Unassembled WGS sequence"/>
</dbReference>
<sequence>MEILQEIFNEEEYIKELIVQGIKPSNHYLMELLITLKKYEGNQLIIEANSDEFVTRNTINNYQIEVVLEEHKENLVLRDGSSDNVFMLYDWGMNNFRRIYEKFPNKCFVLEYKKKEINLKITK</sequence>
<organism evidence="1 2">
    <name type="scientific">Ectobacillus antri</name>
    <dbReference type="NCBI Taxonomy" id="2486280"/>
    <lineage>
        <taxon>Bacteria</taxon>
        <taxon>Bacillati</taxon>
        <taxon>Bacillota</taxon>
        <taxon>Bacilli</taxon>
        <taxon>Bacillales</taxon>
        <taxon>Bacillaceae</taxon>
        <taxon>Ectobacillus</taxon>
    </lineage>
</organism>
<accession>A0ABT6H0S8</accession>
<evidence type="ECO:0000313" key="1">
    <source>
        <dbReference type="EMBL" id="MDG5752545.1"/>
    </source>
</evidence>